<evidence type="ECO:0000313" key="1">
    <source>
        <dbReference type="EMBL" id="MBS2550370.1"/>
    </source>
</evidence>
<dbReference type="Proteomes" id="UP000730482">
    <property type="component" value="Unassembled WGS sequence"/>
</dbReference>
<keyword evidence="2" id="KW-1185">Reference proteome</keyword>
<organism evidence="1 2">
    <name type="scientific">Catenulispora pinistramenti</name>
    <dbReference type="NCBI Taxonomy" id="2705254"/>
    <lineage>
        <taxon>Bacteria</taxon>
        <taxon>Bacillati</taxon>
        <taxon>Actinomycetota</taxon>
        <taxon>Actinomycetes</taxon>
        <taxon>Catenulisporales</taxon>
        <taxon>Catenulisporaceae</taxon>
        <taxon>Catenulispora</taxon>
    </lineage>
</organism>
<evidence type="ECO:0000313" key="2">
    <source>
        <dbReference type="Proteomes" id="UP000730482"/>
    </source>
</evidence>
<gene>
    <name evidence="1" type="ORF">KGQ19_26215</name>
</gene>
<sequence length="126" mass="12752">MTPTKTAAVGLHDAAALWSVGHRGAAQNVVRVACDALVAGLDSPTLGILAALTANEADLEVPELLPIVLDELGLPPLPRDSVAGHASTTLPDNPATTLTMSPSASITSLPLPVVLCALLLPARGPR</sequence>
<proteinExistence type="predicted"/>
<dbReference type="EMBL" id="JAAFYZ010000100">
    <property type="protein sequence ID" value="MBS2550370.1"/>
    <property type="molecule type" value="Genomic_DNA"/>
</dbReference>
<name>A0ABS5KWC4_9ACTN</name>
<comment type="caution">
    <text evidence="1">The sequence shown here is derived from an EMBL/GenBank/DDBJ whole genome shotgun (WGS) entry which is preliminary data.</text>
</comment>
<accession>A0ABS5KWC4</accession>
<reference evidence="1 2" key="1">
    <citation type="submission" date="2020-02" db="EMBL/GenBank/DDBJ databases">
        <title>Acidophilic actinobacteria isolated from forest soil.</title>
        <authorList>
            <person name="Golinska P."/>
        </authorList>
    </citation>
    <scope>NUCLEOTIDE SEQUENCE [LARGE SCALE GENOMIC DNA]</scope>
    <source>
        <strain evidence="1 2">NL8</strain>
    </source>
</reference>
<protein>
    <submittedName>
        <fullName evidence="1">Uncharacterized protein</fullName>
    </submittedName>
</protein>
<dbReference type="RefSeq" id="WP_212012990.1">
    <property type="nucleotide sequence ID" value="NZ_JAAFYZ010000100.1"/>
</dbReference>